<dbReference type="NCBIfam" id="NF001134">
    <property type="entry name" value="PRK00142.1-2"/>
    <property type="match status" value="1"/>
</dbReference>
<keyword evidence="1" id="KW-0560">Oxidoreductase</keyword>
<dbReference type="Pfam" id="PF00581">
    <property type="entry name" value="Rhodanese"/>
    <property type="match status" value="1"/>
</dbReference>
<comment type="caution">
    <text evidence="3">The sequence shown here is derived from an EMBL/GenBank/DDBJ whole genome shotgun (WGS) entry which is preliminary data.</text>
</comment>
<keyword evidence="4" id="KW-1185">Reference proteome</keyword>
<dbReference type="InterPro" id="IPR020936">
    <property type="entry name" value="TrhO"/>
</dbReference>
<comment type="catalytic activity">
    <reaction evidence="1">
        <text>uridine(34) in tRNA + AH2 + O2 = 5-hydroxyuridine(34) in tRNA + A + H2O</text>
        <dbReference type="Rhea" id="RHEA:64224"/>
        <dbReference type="Rhea" id="RHEA-COMP:11727"/>
        <dbReference type="Rhea" id="RHEA-COMP:13381"/>
        <dbReference type="ChEBI" id="CHEBI:13193"/>
        <dbReference type="ChEBI" id="CHEBI:15377"/>
        <dbReference type="ChEBI" id="CHEBI:15379"/>
        <dbReference type="ChEBI" id="CHEBI:17499"/>
        <dbReference type="ChEBI" id="CHEBI:65315"/>
        <dbReference type="ChEBI" id="CHEBI:136877"/>
    </reaction>
</comment>
<dbReference type="SMART" id="SM00450">
    <property type="entry name" value="RHOD"/>
    <property type="match status" value="1"/>
</dbReference>
<dbReference type="Pfam" id="PF17773">
    <property type="entry name" value="UPF0176_N"/>
    <property type="match status" value="1"/>
</dbReference>
<comment type="function">
    <text evidence="1">Catalyzes oxygen-dependent 5-hydroxyuridine (ho5U) modification at position 34 in tRNAs.</text>
</comment>
<name>A0ABQ1XWT7_9MICC</name>
<dbReference type="PANTHER" id="PTHR43268">
    <property type="entry name" value="THIOSULFATE SULFURTRANSFERASE/RHODANESE-LIKE DOMAIN-CONTAINING PROTEIN 2"/>
    <property type="match status" value="1"/>
</dbReference>
<organism evidence="3 4">
    <name type="scientific">Pseudarthrobacter polychromogenes</name>
    <dbReference type="NCBI Taxonomy" id="1676"/>
    <lineage>
        <taxon>Bacteria</taxon>
        <taxon>Bacillati</taxon>
        <taxon>Actinomycetota</taxon>
        <taxon>Actinomycetes</taxon>
        <taxon>Micrococcales</taxon>
        <taxon>Micrococcaceae</taxon>
        <taxon>Pseudarthrobacter</taxon>
    </lineage>
</organism>
<accession>A0ABQ1XWT7</accession>
<dbReference type="Pfam" id="PF12368">
    <property type="entry name" value="Rhodanese_C"/>
    <property type="match status" value="1"/>
</dbReference>
<dbReference type="Gene3D" id="3.30.70.100">
    <property type="match status" value="1"/>
</dbReference>
<dbReference type="InterPro" id="IPR001763">
    <property type="entry name" value="Rhodanese-like_dom"/>
</dbReference>
<dbReference type="PANTHER" id="PTHR43268:SF6">
    <property type="entry name" value="THIOSULFATE SULFURTRANSFERASE_RHODANESE-LIKE DOMAIN-CONTAINING PROTEIN 2"/>
    <property type="match status" value="1"/>
</dbReference>
<dbReference type="Proteomes" id="UP000596938">
    <property type="component" value="Unassembled WGS sequence"/>
</dbReference>
<reference evidence="4" key="1">
    <citation type="journal article" date="2019" name="Int. J. Syst. Evol. Microbiol.">
        <title>The Global Catalogue of Microorganisms (GCM) 10K type strain sequencing project: providing services to taxonomists for standard genome sequencing and annotation.</title>
        <authorList>
            <consortium name="The Broad Institute Genomics Platform"/>
            <consortium name="The Broad Institute Genome Sequencing Center for Infectious Disease"/>
            <person name="Wu L."/>
            <person name="Ma J."/>
        </authorList>
    </citation>
    <scope>NUCLEOTIDE SEQUENCE [LARGE SCALE GENOMIC DNA]</scope>
    <source>
        <strain evidence="4">CGMCC 1.1927</strain>
    </source>
</reference>
<sequence length="332" mass="36628">MMRRKRRYGPAVMAAAPAAAGFPRRPPNRAVTLKYVALNRIVLFYGFTPLPDPEAVRLWQRALCEKLGLTGRILISKDGINATVGGEIGAVKQYVKTTREYQGFRDIDVKWSDGGAEDFPRLSVKVRDEIVSFGAPGELKVDAQGVVGGGTHLKPEELHQLVDTKKQSGEDVVFFDGRNAFEAQIGRFKDAIVPDVATTHDFIQELESGKYDGLKDKPVVTYCTGGIRCEVLSSLMVNRGFKEVYQLDGGIVRYGETFKDQGLWEGSLYVFDKRMHLEFSDDAKTIGQCTRCAAPTSKFENCSNPSCRTLTLYCAECASSPETLRCPEGCAA</sequence>
<dbReference type="EMBL" id="BMKU01000011">
    <property type="protein sequence ID" value="GGH05167.1"/>
    <property type="molecule type" value="Genomic_DNA"/>
</dbReference>
<dbReference type="CDD" id="cd01518">
    <property type="entry name" value="RHOD_YceA"/>
    <property type="match status" value="1"/>
</dbReference>
<evidence type="ECO:0000313" key="4">
    <source>
        <dbReference type="Proteomes" id="UP000596938"/>
    </source>
</evidence>
<protein>
    <recommendedName>
        <fullName evidence="1">tRNA uridine(34) hydroxylase</fullName>
        <ecNumber evidence="1">1.14.-.-</ecNumber>
    </recommendedName>
    <alternativeName>
        <fullName evidence="1">tRNA hydroxylation protein O</fullName>
    </alternativeName>
</protein>
<dbReference type="InterPro" id="IPR022111">
    <property type="entry name" value="Rhodanese_C"/>
</dbReference>
<feature type="domain" description="Rhodanese" evidence="2">
    <location>
        <begin position="168"/>
        <end position="263"/>
    </location>
</feature>
<gene>
    <name evidence="1" type="primary">trhO</name>
    <name evidence="3" type="ORF">GCM10011577_31740</name>
</gene>
<evidence type="ECO:0000259" key="2">
    <source>
        <dbReference type="PROSITE" id="PS50206"/>
    </source>
</evidence>
<dbReference type="Gene3D" id="3.40.250.10">
    <property type="entry name" value="Rhodanese-like domain"/>
    <property type="match status" value="1"/>
</dbReference>
<dbReference type="InterPro" id="IPR040503">
    <property type="entry name" value="TRHO_N"/>
</dbReference>
<proteinExistence type="inferred from homology"/>
<evidence type="ECO:0000256" key="1">
    <source>
        <dbReference type="HAMAP-Rule" id="MF_00469"/>
    </source>
</evidence>
<evidence type="ECO:0000313" key="3">
    <source>
        <dbReference type="EMBL" id="GGH05167.1"/>
    </source>
</evidence>
<comment type="similarity">
    <text evidence="1">Belongs to the TrhO family.</text>
</comment>
<dbReference type="SUPFAM" id="SSF52821">
    <property type="entry name" value="Rhodanese/Cell cycle control phosphatase"/>
    <property type="match status" value="1"/>
</dbReference>
<dbReference type="HAMAP" id="MF_00469">
    <property type="entry name" value="TrhO"/>
    <property type="match status" value="1"/>
</dbReference>
<dbReference type="PROSITE" id="PS50206">
    <property type="entry name" value="RHODANESE_3"/>
    <property type="match status" value="1"/>
</dbReference>
<dbReference type="EC" id="1.14.-.-" evidence="1"/>
<dbReference type="InterPro" id="IPR036873">
    <property type="entry name" value="Rhodanese-like_dom_sf"/>
</dbReference>
<keyword evidence="1" id="KW-0819">tRNA processing</keyword>